<organism evidence="1 2">
    <name type="scientific">Clarias magur</name>
    <name type="common">Asian catfish</name>
    <name type="synonym">Macropteronotus magur</name>
    <dbReference type="NCBI Taxonomy" id="1594786"/>
    <lineage>
        <taxon>Eukaryota</taxon>
        <taxon>Metazoa</taxon>
        <taxon>Chordata</taxon>
        <taxon>Craniata</taxon>
        <taxon>Vertebrata</taxon>
        <taxon>Euteleostomi</taxon>
        <taxon>Actinopterygii</taxon>
        <taxon>Neopterygii</taxon>
        <taxon>Teleostei</taxon>
        <taxon>Ostariophysi</taxon>
        <taxon>Siluriformes</taxon>
        <taxon>Clariidae</taxon>
        <taxon>Clarias</taxon>
    </lineage>
</organism>
<comment type="caution">
    <text evidence="1">The sequence shown here is derived from an EMBL/GenBank/DDBJ whole genome shotgun (WGS) entry which is preliminary data.</text>
</comment>
<dbReference type="AlphaFoldDB" id="A0A8J4UGI1"/>
<keyword evidence="2" id="KW-1185">Reference proteome</keyword>
<sequence>MPVWTRRIYSTFRLLSSSACCKCFISPAEVTVAVDVNRGAKSNAEKIVRAARAEQVHAAPPVVWVITSEKINRVDRGDVSGKRRTHESLEKFSAPGDAFRLKTDKGMRNLSELCTESQLLPAAWLFPTSSFNQKNISALKCLMKSR</sequence>
<dbReference type="Proteomes" id="UP000727407">
    <property type="component" value="Unassembled WGS sequence"/>
</dbReference>
<gene>
    <name evidence="1" type="ORF">DAT39_011034</name>
</gene>
<protein>
    <submittedName>
        <fullName evidence="1">Uncharacterized protein</fullName>
    </submittedName>
</protein>
<proteinExistence type="predicted"/>
<accession>A0A8J4UGI1</accession>
<evidence type="ECO:0000313" key="1">
    <source>
        <dbReference type="EMBL" id="KAF5899244.1"/>
    </source>
</evidence>
<name>A0A8J4UGI1_CLAMG</name>
<evidence type="ECO:0000313" key="2">
    <source>
        <dbReference type="Proteomes" id="UP000727407"/>
    </source>
</evidence>
<reference evidence="1" key="1">
    <citation type="submission" date="2020-07" db="EMBL/GenBank/DDBJ databases">
        <title>Clarias magur genome sequencing, assembly and annotation.</title>
        <authorList>
            <person name="Kushwaha B."/>
            <person name="Kumar R."/>
            <person name="Das P."/>
            <person name="Joshi C.G."/>
            <person name="Kumar D."/>
            <person name="Nagpure N.S."/>
            <person name="Pandey M."/>
            <person name="Agarwal S."/>
            <person name="Srivastava S."/>
            <person name="Singh M."/>
            <person name="Sahoo L."/>
            <person name="Jayasankar P."/>
            <person name="Meher P.K."/>
            <person name="Koringa P.G."/>
            <person name="Iquebal M.A."/>
            <person name="Das S.P."/>
            <person name="Bit A."/>
            <person name="Patnaik S."/>
            <person name="Patel N."/>
            <person name="Shah T.M."/>
            <person name="Hinsu A."/>
            <person name="Jena J.K."/>
        </authorList>
    </citation>
    <scope>NUCLEOTIDE SEQUENCE</scope>
    <source>
        <strain evidence="1">CIFAMagur01</strain>
        <tissue evidence="1">Testis</tissue>
    </source>
</reference>
<dbReference type="EMBL" id="QNUK01000173">
    <property type="protein sequence ID" value="KAF5899244.1"/>
    <property type="molecule type" value="Genomic_DNA"/>
</dbReference>